<dbReference type="InterPro" id="IPR016181">
    <property type="entry name" value="Acyl_CoA_acyltransferase"/>
</dbReference>
<protein>
    <recommendedName>
        <fullName evidence="1">N-acetyltransferase domain-containing protein</fullName>
    </recommendedName>
</protein>
<dbReference type="InterPro" id="IPR000182">
    <property type="entry name" value="GNAT_dom"/>
</dbReference>
<sequence length="155" mass="18193">MSINIRPYNASDKEDISDIFFSNCPKYFDKNDHASLLDFLDNYADKNFKVLISDDKIIGCGGYYIKDSDECFGICWVMFKRYVLGHRLFFKTADMFFNHLMQNIESENLNYDIVINTTQVMEKSFNRYGFKTESVSKNGFGEGLDHYKMRRGIEL</sequence>
<evidence type="ECO:0000313" key="3">
    <source>
        <dbReference type="Proteomes" id="UP000198336"/>
    </source>
</evidence>
<gene>
    <name evidence="2" type="ORF">B0A75_11095</name>
</gene>
<dbReference type="AlphaFoldDB" id="A0A226I0Q0"/>
<keyword evidence="3" id="KW-1185">Reference proteome</keyword>
<evidence type="ECO:0000259" key="1">
    <source>
        <dbReference type="PROSITE" id="PS51186"/>
    </source>
</evidence>
<dbReference type="RefSeq" id="WP_089054348.1">
    <property type="nucleotide sequence ID" value="NZ_MUHA01000013.1"/>
</dbReference>
<name>A0A226I0Q0_9FLAO</name>
<dbReference type="Proteomes" id="UP000198336">
    <property type="component" value="Unassembled WGS sequence"/>
</dbReference>
<feature type="domain" description="N-acetyltransferase" evidence="1">
    <location>
        <begin position="3"/>
        <end position="154"/>
    </location>
</feature>
<comment type="caution">
    <text evidence="2">The sequence shown here is derived from an EMBL/GenBank/DDBJ whole genome shotgun (WGS) entry which is preliminary data.</text>
</comment>
<dbReference type="SUPFAM" id="SSF55729">
    <property type="entry name" value="Acyl-CoA N-acyltransferases (Nat)"/>
    <property type="match status" value="1"/>
</dbReference>
<dbReference type="EMBL" id="MUHA01000013">
    <property type="protein sequence ID" value="OXA99676.1"/>
    <property type="molecule type" value="Genomic_DNA"/>
</dbReference>
<evidence type="ECO:0000313" key="2">
    <source>
        <dbReference type="EMBL" id="OXA99676.1"/>
    </source>
</evidence>
<reference evidence="2 3" key="1">
    <citation type="submission" date="2016-11" db="EMBL/GenBank/DDBJ databases">
        <title>Whole genomes of Flavobacteriaceae.</title>
        <authorList>
            <person name="Stine C."/>
            <person name="Li C."/>
            <person name="Tadesse D."/>
        </authorList>
    </citation>
    <scope>NUCLEOTIDE SEQUENCE [LARGE SCALE GENOMIC DNA]</scope>
    <source>
        <strain evidence="2 3">CCUG 59446</strain>
    </source>
</reference>
<accession>A0A226I0Q0</accession>
<dbReference type="PROSITE" id="PS51186">
    <property type="entry name" value="GNAT"/>
    <property type="match status" value="1"/>
</dbReference>
<proteinExistence type="predicted"/>
<organism evidence="2 3">
    <name type="scientific">Flavobacterium oncorhynchi</name>
    <dbReference type="NCBI Taxonomy" id="728056"/>
    <lineage>
        <taxon>Bacteria</taxon>
        <taxon>Pseudomonadati</taxon>
        <taxon>Bacteroidota</taxon>
        <taxon>Flavobacteriia</taxon>
        <taxon>Flavobacteriales</taxon>
        <taxon>Flavobacteriaceae</taxon>
        <taxon>Flavobacterium</taxon>
    </lineage>
</organism>
<dbReference type="Gene3D" id="3.40.630.30">
    <property type="match status" value="1"/>
</dbReference>
<dbReference type="GO" id="GO:0016747">
    <property type="term" value="F:acyltransferase activity, transferring groups other than amino-acyl groups"/>
    <property type="evidence" value="ECO:0007669"/>
    <property type="project" value="InterPro"/>
</dbReference>